<dbReference type="InterPro" id="IPR000873">
    <property type="entry name" value="AMP-dep_synth/lig_dom"/>
</dbReference>
<dbReference type="InterPro" id="IPR045851">
    <property type="entry name" value="AMP-bd_C_sf"/>
</dbReference>
<dbReference type="GO" id="GO:0043041">
    <property type="term" value="P:amino acid activation for nonribosomal peptide biosynthetic process"/>
    <property type="evidence" value="ECO:0007669"/>
    <property type="project" value="TreeGrafter"/>
</dbReference>
<evidence type="ECO:0000313" key="5">
    <source>
        <dbReference type="Proteomes" id="UP000292345"/>
    </source>
</evidence>
<feature type="non-terminal residue" evidence="4">
    <location>
        <position position="357"/>
    </location>
</feature>
<evidence type="ECO:0000259" key="3">
    <source>
        <dbReference type="Pfam" id="PF00501"/>
    </source>
</evidence>
<evidence type="ECO:0000256" key="2">
    <source>
        <dbReference type="ARBA" id="ARBA00022553"/>
    </source>
</evidence>
<accession>A0A4Q7DY02</accession>
<dbReference type="GO" id="GO:0031177">
    <property type="term" value="F:phosphopantetheine binding"/>
    <property type="evidence" value="ECO:0007669"/>
    <property type="project" value="TreeGrafter"/>
</dbReference>
<dbReference type="PANTHER" id="PTHR45527:SF1">
    <property type="entry name" value="FATTY ACID SYNTHASE"/>
    <property type="match status" value="1"/>
</dbReference>
<name>A0A4Q7DY02_9GAMM</name>
<evidence type="ECO:0000256" key="1">
    <source>
        <dbReference type="ARBA" id="ARBA00022450"/>
    </source>
</evidence>
<dbReference type="NCBIfam" id="TIGR01733">
    <property type="entry name" value="AA-adenyl-dom"/>
    <property type="match status" value="1"/>
</dbReference>
<keyword evidence="2" id="KW-0597">Phosphoprotein</keyword>
<comment type="caution">
    <text evidence="4">The sequence shown here is derived from an EMBL/GenBank/DDBJ whole genome shotgun (WGS) entry which is preliminary data.</text>
</comment>
<dbReference type="InterPro" id="IPR010071">
    <property type="entry name" value="AA_adenyl_dom"/>
</dbReference>
<dbReference type="InterPro" id="IPR020459">
    <property type="entry name" value="AMP-binding"/>
</dbReference>
<feature type="domain" description="AMP-dependent synthetase/ligase" evidence="3">
    <location>
        <begin position="20"/>
        <end position="235"/>
    </location>
</feature>
<dbReference type="GO" id="GO:0005737">
    <property type="term" value="C:cytoplasm"/>
    <property type="evidence" value="ECO:0007669"/>
    <property type="project" value="TreeGrafter"/>
</dbReference>
<sequence length="357" mass="39263">MLDDETTARRIASLDMARLDDKPSSDALAYIIYTSGSTGQPKGVMIEHKGVVNLVLALHEKYALTAQDRILQFASVSFDMSVEEIFTSLCHGNTLVLRTDECMASANAFWRYCESMAVSVFNLPPVFFHELLSDDVSPMASSLRLVSVGGDKLPEQDIVSWYQRAPDSILMTAYGPTEYSVNISVAQLKAEASFQIGKPLANTAVYVLDEQLNTLPTGAVGELCVSGVGLARGYLNKPEQTAQQFVPNPYYEQGAVQHGAVLYRTGDLVRWLDNGNLDYVGRQDQQVKIRGFRVEPGEIESLLNQSPLLSAALVVVNKAQRHEAKLVAYVIAASAELEADLVTELQQYLAERLPSYM</sequence>
<gene>
    <name evidence="4" type="ORF">C3B51_23000</name>
</gene>
<dbReference type="Pfam" id="PF00501">
    <property type="entry name" value="AMP-binding"/>
    <property type="match status" value="1"/>
</dbReference>
<evidence type="ECO:0000313" key="4">
    <source>
        <dbReference type="EMBL" id="RZM70377.1"/>
    </source>
</evidence>
<dbReference type="EMBL" id="PPUZ01000140">
    <property type="protein sequence ID" value="RZM70377.1"/>
    <property type="molecule type" value="Genomic_DNA"/>
</dbReference>
<dbReference type="PROSITE" id="PS00455">
    <property type="entry name" value="AMP_BINDING"/>
    <property type="match status" value="1"/>
</dbReference>
<dbReference type="SUPFAM" id="SSF56801">
    <property type="entry name" value="Acetyl-CoA synthetase-like"/>
    <property type="match status" value="1"/>
</dbReference>
<dbReference type="FunFam" id="2.30.38.10:FF:000001">
    <property type="entry name" value="Non-ribosomal peptide synthetase PvdI"/>
    <property type="match status" value="1"/>
</dbReference>
<organism evidence="4 5">
    <name type="scientific">Pseudoalteromonas rubra</name>
    <dbReference type="NCBI Taxonomy" id="43658"/>
    <lineage>
        <taxon>Bacteria</taxon>
        <taxon>Pseudomonadati</taxon>
        <taxon>Pseudomonadota</taxon>
        <taxon>Gammaproteobacteria</taxon>
        <taxon>Alteromonadales</taxon>
        <taxon>Pseudoalteromonadaceae</taxon>
        <taxon>Pseudoalteromonas</taxon>
    </lineage>
</organism>
<dbReference type="CDD" id="cd05930">
    <property type="entry name" value="A_NRPS"/>
    <property type="match status" value="1"/>
</dbReference>
<dbReference type="Proteomes" id="UP000292345">
    <property type="component" value="Unassembled WGS sequence"/>
</dbReference>
<protein>
    <submittedName>
        <fullName evidence="4">Non-ribosomal peptide synthetase</fullName>
    </submittedName>
</protein>
<dbReference type="AlphaFoldDB" id="A0A4Q7DY02"/>
<dbReference type="InterPro" id="IPR020845">
    <property type="entry name" value="AMP-binding_CS"/>
</dbReference>
<proteinExistence type="predicted"/>
<dbReference type="Gene3D" id="3.40.50.12780">
    <property type="entry name" value="N-terminal domain of ligase-like"/>
    <property type="match status" value="1"/>
</dbReference>
<dbReference type="GO" id="GO:0044550">
    <property type="term" value="P:secondary metabolite biosynthetic process"/>
    <property type="evidence" value="ECO:0007669"/>
    <property type="project" value="TreeGrafter"/>
</dbReference>
<keyword evidence="1" id="KW-0596">Phosphopantetheine</keyword>
<dbReference type="PANTHER" id="PTHR45527">
    <property type="entry name" value="NONRIBOSOMAL PEPTIDE SYNTHETASE"/>
    <property type="match status" value="1"/>
</dbReference>
<dbReference type="PRINTS" id="PR00154">
    <property type="entry name" value="AMPBINDING"/>
</dbReference>
<dbReference type="Gene3D" id="3.30.300.30">
    <property type="match status" value="1"/>
</dbReference>
<dbReference type="InterPro" id="IPR042099">
    <property type="entry name" value="ANL_N_sf"/>
</dbReference>
<reference evidence="4 5" key="1">
    <citation type="submission" date="2018-01" db="EMBL/GenBank/DDBJ databases">
        <title>Co-occurrence of chitin degradation, pigmentation and bioactivity in marine Pseudoalteromonas.</title>
        <authorList>
            <person name="Paulsen S."/>
            <person name="Gram L."/>
            <person name="Machado H."/>
        </authorList>
    </citation>
    <scope>NUCLEOTIDE SEQUENCE [LARGE SCALE GENOMIC DNA]</scope>
    <source>
        <strain evidence="4 5">S1946</strain>
    </source>
</reference>